<dbReference type="EMBL" id="CP014167">
    <property type="protein sequence ID" value="ANS73905.1"/>
    <property type="molecule type" value="Genomic_DNA"/>
</dbReference>
<dbReference type="RefSeq" id="WP_068694514.1">
    <property type="nucleotide sequence ID" value="NZ_CP014167.1"/>
</dbReference>
<evidence type="ECO:0000313" key="3">
    <source>
        <dbReference type="Proteomes" id="UP000092573"/>
    </source>
</evidence>
<dbReference type="SUPFAM" id="SSF51695">
    <property type="entry name" value="PLC-like phosphodiesterases"/>
    <property type="match status" value="1"/>
</dbReference>
<protein>
    <recommendedName>
        <fullName evidence="1">GP-PDE domain-containing protein</fullName>
    </recommendedName>
</protein>
<dbReference type="CDD" id="cd08556">
    <property type="entry name" value="GDPD"/>
    <property type="match status" value="1"/>
</dbReference>
<dbReference type="PANTHER" id="PTHR46211">
    <property type="entry name" value="GLYCEROPHOSPHORYL DIESTER PHOSPHODIESTERASE"/>
    <property type="match status" value="1"/>
</dbReference>
<dbReference type="PANTHER" id="PTHR46211:SF1">
    <property type="entry name" value="GLYCEROPHOSPHODIESTER PHOSPHODIESTERASE, CYTOPLASMIC"/>
    <property type="match status" value="1"/>
</dbReference>
<accession>A0A1B1MXK6</accession>
<keyword evidence="3" id="KW-1185">Reference proteome</keyword>
<dbReference type="Pfam" id="PF03009">
    <property type="entry name" value="GDPD"/>
    <property type="match status" value="1"/>
</dbReference>
<gene>
    <name evidence="2" type="ORF">AWM70_04390</name>
</gene>
<dbReference type="STRING" id="1462996.AWM70_04390"/>
<dbReference type="Proteomes" id="UP000092573">
    <property type="component" value="Chromosome"/>
</dbReference>
<organism evidence="2 3">
    <name type="scientific">Paenibacillus yonginensis</name>
    <dbReference type="NCBI Taxonomy" id="1462996"/>
    <lineage>
        <taxon>Bacteria</taxon>
        <taxon>Bacillati</taxon>
        <taxon>Bacillota</taxon>
        <taxon>Bacilli</taxon>
        <taxon>Bacillales</taxon>
        <taxon>Paenibacillaceae</taxon>
        <taxon>Paenibacillus</taxon>
    </lineage>
</organism>
<dbReference type="PROSITE" id="PS51704">
    <property type="entry name" value="GP_PDE"/>
    <property type="match status" value="1"/>
</dbReference>
<evidence type="ECO:0000313" key="2">
    <source>
        <dbReference type="EMBL" id="ANS73905.1"/>
    </source>
</evidence>
<feature type="domain" description="GP-PDE" evidence="1">
    <location>
        <begin position="12"/>
        <end position="252"/>
    </location>
</feature>
<proteinExistence type="predicted"/>
<dbReference type="Gene3D" id="3.20.20.190">
    <property type="entry name" value="Phosphatidylinositol (PI) phosphodiesterase"/>
    <property type="match status" value="1"/>
</dbReference>
<dbReference type="GO" id="GO:0006629">
    <property type="term" value="P:lipid metabolic process"/>
    <property type="evidence" value="ECO:0007669"/>
    <property type="project" value="InterPro"/>
</dbReference>
<dbReference type="AlphaFoldDB" id="A0A1B1MXK6"/>
<dbReference type="KEGG" id="pyg:AWM70_04390"/>
<evidence type="ECO:0000259" key="1">
    <source>
        <dbReference type="PROSITE" id="PS51704"/>
    </source>
</evidence>
<dbReference type="OrthoDB" id="384721at2"/>
<dbReference type="InterPro" id="IPR030395">
    <property type="entry name" value="GP_PDE_dom"/>
</dbReference>
<sequence length="257" mass="28058">MNLYAAGNTSFPLITAHTGCMGTLDNTLESVRRGIELGADVIEEDIRVTQDGVAVLAHDDLWTGAGGGQIRISQTRYAELRKLEVVAHHAGKKGSMSFSTLEDLLRIIRSSGRMANLDLKTDEAVEAAAELVRRLDMFDQVFLSGCEAERARLAESRQPKLNKLLNADAKLFMAVAYDQAVKQTCQDALAASCFGINIYHEFITPALVEQAEVSGLAVYAWTVNEPVLMELYADMGVASITARNVEALVQLKLKRSP</sequence>
<dbReference type="InterPro" id="IPR017946">
    <property type="entry name" value="PLC-like_Pdiesterase_TIM-brl"/>
</dbReference>
<dbReference type="GO" id="GO:0008081">
    <property type="term" value="F:phosphoric diester hydrolase activity"/>
    <property type="evidence" value="ECO:0007669"/>
    <property type="project" value="InterPro"/>
</dbReference>
<reference evidence="2 3" key="1">
    <citation type="submission" date="2016-01" db="EMBL/GenBank/DDBJ databases">
        <title>Complete Genome Sequence of Paenibacillus yonginensis DCY84, a novel Plant Growth-Promoting Bacteria with Elicitation of Induced Systemic Resistance.</title>
        <authorList>
            <person name="Kim Y.J."/>
            <person name="Yang D.C."/>
            <person name="Sukweenadhi J."/>
        </authorList>
    </citation>
    <scope>NUCLEOTIDE SEQUENCE [LARGE SCALE GENOMIC DNA]</scope>
    <source>
        <strain evidence="2 3">DCY84</strain>
    </source>
</reference>
<name>A0A1B1MXK6_9BACL</name>